<evidence type="ECO:0008006" key="3">
    <source>
        <dbReference type="Google" id="ProtNLM"/>
    </source>
</evidence>
<sequence>MKGEVVECPRGDVSEGAPPLYEAPVLEEVGEVAALTNGTSFDDTADRKRFYY</sequence>
<dbReference type="Proteomes" id="UP000298860">
    <property type="component" value="Unassembled WGS sequence"/>
</dbReference>
<evidence type="ECO:0000313" key="1">
    <source>
        <dbReference type="EMBL" id="GDY30480.1"/>
    </source>
</evidence>
<dbReference type="RefSeq" id="WP_192909467.1">
    <property type="nucleotide sequence ID" value="NZ_BJFL01000007.1"/>
</dbReference>
<evidence type="ECO:0000313" key="2">
    <source>
        <dbReference type="Proteomes" id="UP000298860"/>
    </source>
</evidence>
<name>A0A4D4J5X6_9PSEU</name>
<protein>
    <recommendedName>
        <fullName evidence="3">Lasso RiPP family leader peptide-containing protein</fullName>
    </recommendedName>
</protein>
<organism evidence="1 2">
    <name type="scientific">Gandjariella thermophila</name>
    <dbReference type="NCBI Taxonomy" id="1931992"/>
    <lineage>
        <taxon>Bacteria</taxon>
        <taxon>Bacillati</taxon>
        <taxon>Actinomycetota</taxon>
        <taxon>Actinomycetes</taxon>
        <taxon>Pseudonocardiales</taxon>
        <taxon>Pseudonocardiaceae</taxon>
        <taxon>Gandjariella</taxon>
    </lineage>
</organism>
<accession>A0A4D4J5X6</accession>
<dbReference type="NCBIfam" id="NF033521">
    <property type="entry name" value="lasso_leader_L3"/>
    <property type="match status" value="1"/>
</dbReference>
<keyword evidence="2" id="KW-1185">Reference proteome</keyword>
<proteinExistence type="predicted"/>
<comment type="caution">
    <text evidence="1">The sequence shown here is derived from an EMBL/GenBank/DDBJ whole genome shotgun (WGS) entry which is preliminary data.</text>
</comment>
<reference evidence="2" key="1">
    <citation type="submission" date="2019-04" db="EMBL/GenBank/DDBJ databases">
        <title>Draft genome sequence of Pseudonocardiaceae bacterium SL3-2-4.</title>
        <authorList>
            <person name="Ningsih F."/>
            <person name="Yokota A."/>
            <person name="Sakai Y."/>
            <person name="Nanatani K."/>
            <person name="Yabe S."/>
            <person name="Oetari A."/>
            <person name="Sjamsuridzal W."/>
        </authorList>
    </citation>
    <scope>NUCLEOTIDE SEQUENCE [LARGE SCALE GENOMIC DNA]</scope>
    <source>
        <strain evidence="2">SL3-2-4</strain>
    </source>
</reference>
<dbReference type="AlphaFoldDB" id="A0A4D4J5X6"/>
<gene>
    <name evidence="1" type="ORF">GTS_21130</name>
</gene>
<dbReference type="EMBL" id="BJFL01000007">
    <property type="protein sequence ID" value="GDY30480.1"/>
    <property type="molecule type" value="Genomic_DNA"/>
</dbReference>